<dbReference type="EMBL" id="JBHSZH010000005">
    <property type="protein sequence ID" value="MFC7081287.1"/>
    <property type="molecule type" value="Genomic_DNA"/>
</dbReference>
<feature type="transmembrane region" description="Helical" evidence="1">
    <location>
        <begin position="20"/>
        <end position="45"/>
    </location>
</feature>
<sequence>MTGQVSRMEGQTANGQMGAVGYVVAAGVAVILLPVLPFVAVLWVVSELGGSDEREEGYSGRTRRRGRQYDFELTYSPPSV</sequence>
<dbReference type="AlphaFoldDB" id="A0ABD5WQ15"/>
<evidence type="ECO:0000256" key="1">
    <source>
        <dbReference type="SAM" id="Phobius"/>
    </source>
</evidence>
<keyword evidence="1" id="KW-1133">Transmembrane helix</keyword>
<keyword evidence="1" id="KW-0472">Membrane</keyword>
<accession>A0ABD5WQ15</accession>
<evidence type="ECO:0008006" key="4">
    <source>
        <dbReference type="Google" id="ProtNLM"/>
    </source>
</evidence>
<keyword evidence="1" id="KW-0812">Transmembrane</keyword>
<comment type="caution">
    <text evidence="2">The sequence shown here is derived from an EMBL/GenBank/DDBJ whole genome shotgun (WGS) entry which is preliminary data.</text>
</comment>
<name>A0ABD5WQ15_9EURY</name>
<evidence type="ECO:0000313" key="3">
    <source>
        <dbReference type="Proteomes" id="UP001596407"/>
    </source>
</evidence>
<proteinExistence type="predicted"/>
<organism evidence="2 3">
    <name type="scientific">Halorussus caseinilyticus</name>
    <dbReference type="NCBI Taxonomy" id="3034025"/>
    <lineage>
        <taxon>Archaea</taxon>
        <taxon>Methanobacteriati</taxon>
        <taxon>Methanobacteriota</taxon>
        <taxon>Stenosarchaea group</taxon>
        <taxon>Halobacteria</taxon>
        <taxon>Halobacteriales</taxon>
        <taxon>Haladaptataceae</taxon>
        <taxon>Halorussus</taxon>
    </lineage>
</organism>
<dbReference type="Proteomes" id="UP001596407">
    <property type="component" value="Unassembled WGS sequence"/>
</dbReference>
<dbReference type="RefSeq" id="WP_382210004.1">
    <property type="nucleotide sequence ID" value="NZ_JBHSZH010000005.1"/>
</dbReference>
<gene>
    <name evidence="2" type="ORF">ACFQJ6_15425</name>
</gene>
<keyword evidence="3" id="KW-1185">Reference proteome</keyword>
<dbReference type="Pfam" id="PF24379">
    <property type="entry name" value="DUF7535"/>
    <property type="match status" value="1"/>
</dbReference>
<evidence type="ECO:0000313" key="2">
    <source>
        <dbReference type="EMBL" id="MFC7081287.1"/>
    </source>
</evidence>
<protein>
    <recommendedName>
        <fullName evidence="4">DUF4190 domain-containing protein</fullName>
    </recommendedName>
</protein>
<reference evidence="2 3" key="1">
    <citation type="journal article" date="2019" name="Int. J. Syst. Evol. Microbiol.">
        <title>The Global Catalogue of Microorganisms (GCM) 10K type strain sequencing project: providing services to taxonomists for standard genome sequencing and annotation.</title>
        <authorList>
            <consortium name="The Broad Institute Genomics Platform"/>
            <consortium name="The Broad Institute Genome Sequencing Center for Infectious Disease"/>
            <person name="Wu L."/>
            <person name="Ma J."/>
        </authorList>
    </citation>
    <scope>NUCLEOTIDE SEQUENCE [LARGE SCALE GENOMIC DNA]</scope>
    <source>
        <strain evidence="2 3">DT72</strain>
    </source>
</reference>
<dbReference type="InterPro" id="IPR055957">
    <property type="entry name" value="DUF7535"/>
</dbReference>